<evidence type="ECO:0000256" key="3">
    <source>
        <dbReference type="ARBA" id="ARBA00004824"/>
    </source>
</evidence>
<evidence type="ECO:0000256" key="5">
    <source>
        <dbReference type="ARBA" id="ARBA00005072"/>
    </source>
</evidence>
<evidence type="ECO:0000313" key="18">
    <source>
        <dbReference type="EMBL" id="GJD88826.1"/>
    </source>
</evidence>
<dbReference type="InterPro" id="IPR005785">
    <property type="entry name" value="B_amino_transI"/>
</dbReference>
<dbReference type="GO" id="GO:0004084">
    <property type="term" value="F:branched-chain-amino-acid transaminase activity"/>
    <property type="evidence" value="ECO:0007669"/>
    <property type="project" value="UniProtKB-EC"/>
</dbReference>
<sequence>MTDPPHPAHPAFRQTCPAPAGAAIRKTLPMSVIPFDQREGTIWFDGAMVPWREAKIHVLSHGLHYGSSVFEGERAYGGQIFKSLEHTRRLHRSAELLDFRIPFSVDEIEAAKQLVLKTSGLKDAYLRPVAWRGSEMMGVSAQGNTIHLAIAAWEWPSYFDAATKMKGIRLDMAEYRRPDPRTAPCASKAAGLYMICTISKHRAENRGYADALMLDFEGNVAECTGANIFFVQDGVIHTPTADRFLNGITRQTVIELARRRGVEVVERRILPEEMAGFSECFITGSAAEVTPVSEIGPYRFTPAALTKTLMDDYLAEVQPKAAAA</sequence>
<evidence type="ECO:0000256" key="1">
    <source>
        <dbReference type="ARBA" id="ARBA00001933"/>
    </source>
</evidence>
<comment type="similarity">
    <text evidence="6 15">Belongs to the class-IV pyridoxal-phosphate-dependent aminotransferase family.</text>
</comment>
<evidence type="ECO:0000256" key="13">
    <source>
        <dbReference type="ARBA" id="ARBA00048798"/>
    </source>
</evidence>
<dbReference type="NCBIfam" id="TIGR01122">
    <property type="entry name" value="ilvE_I"/>
    <property type="match status" value="1"/>
</dbReference>
<evidence type="ECO:0000256" key="15">
    <source>
        <dbReference type="RuleBase" id="RU004106"/>
    </source>
</evidence>
<dbReference type="PANTHER" id="PTHR42743:SF11">
    <property type="entry name" value="AMINODEOXYCHORISMATE LYASE"/>
    <property type="match status" value="1"/>
</dbReference>
<comment type="catalytic activity">
    <reaction evidence="13 17">
        <text>L-isoleucine + 2-oxoglutarate = (S)-3-methyl-2-oxopentanoate + L-glutamate</text>
        <dbReference type="Rhea" id="RHEA:24801"/>
        <dbReference type="ChEBI" id="CHEBI:16810"/>
        <dbReference type="ChEBI" id="CHEBI:29985"/>
        <dbReference type="ChEBI" id="CHEBI:35146"/>
        <dbReference type="ChEBI" id="CHEBI:58045"/>
        <dbReference type="EC" id="2.6.1.42"/>
    </reaction>
</comment>
<keyword evidence="11 17" id="KW-0100">Branched-chain amino acid biosynthesis</keyword>
<evidence type="ECO:0000256" key="2">
    <source>
        <dbReference type="ARBA" id="ARBA00003109"/>
    </source>
</evidence>
<dbReference type="Pfam" id="PF01063">
    <property type="entry name" value="Aminotran_4"/>
    <property type="match status" value="1"/>
</dbReference>
<dbReference type="SUPFAM" id="SSF56752">
    <property type="entry name" value="D-aminoacid aminotransferase-like PLP-dependent enzymes"/>
    <property type="match status" value="1"/>
</dbReference>
<dbReference type="EC" id="2.6.1.42" evidence="17"/>
<evidence type="ECO:0000256" key="6">
    <source>
        <dbReference type="ARBA" id="ARBA00009320"/>
    </source>
</evidence>
<dbReference type="Gene3D" id="3.20.10.10">
    <property type="entry name" value="D-amino Acid Aminotransferase, subunit A, domain 2"/>
    <property type="match status" value="1"/>
</dbReference>
<dbReference type="NCBIfam" id="NF005726">
    <property type="entry name" value="PRK07544.1"/>
    <property type="match status" value="1"/>
</dbReference>
<evidence type="ECO:0000256" key="9">
    <source>
        <dbReference type="ARBA" id="ARBA00022679"/>
    </source>
</evidence>
<keyword evidence="9 17" id="KW-0808">Transferase</keyword>
<reference evidence="18" key="2">
    <citation type="submission" date="2021-08" db="EMBL/GenBank/DDBJ databases">
        <authorList>
            <person name="Tani A."/>
            <person name="Ola A."/>
            <person name="Ogura Y."/>
            <person name="Katsura K."/>
            <person name="Hayashi T."/>
        </authorList>
    </citation>
    <scope>NUCLEOTIDE SEQUENCE</scope>
    <source>
        <strain evidence="18">DSM 16372</strain>
    </source>
</reference>
<organism evidence="18 19">
    <name type="scientific">Methylobacterium hispanicum</name>
    <dbReference type="NCBI Taxonomy" id="270350"/>
    <lineage>
        <taxon>Bacteria</taxon>
        <taxon>Pseudomonadati</taxon>
        <taxon>Pseudomonadota</taxon>
        <taxon>Alphaproteobacteria</taxon>
        <taxon>Hyphomicrobiales</taxon>
        <taxon>Methylobacteriaceae</taxon>
        <taxon>Methylobacterium</taxon>
    </lineage>
</organism>
<dbReference type="GO" id="GO:0005829">
    <property type="term" value="C:cytosol"/>
    <property type="evidence" value="ECO:0007669"/>
    <property type="project" value="TreeGrafter"/>
</dbReference>
<dbReference type="InterPro" id="IPR043131">
    <property type="entry name" value="BCAT-like_N"/>
</dbReference>
<comment type="catalytic activity">
    <reaction evidence="12 17">
        <text>L-valine + 2-oxoglutarate = 3-methyl-2-oxobutanoate + L-glutamate</text>
        <dbReference type="Rhea" id="RHEA:24813"/>
        <dbReference type="ChEBI" id="CHEBI:11851"/>
        <dbReference type="ChEBI" id="CHEBI:16810"/>
        <dbReference type="ChEBI" id="CHEBI:29985"/>
        <dbReference type="ChEBI" id="CHEBI:57762"/>
        <dbReference type="EC" id="2.6.1.42"/>
    </reaction>
</comment>
<protein>
    <recommendedName>
        <fullName evidence="17">Branched-chain-amino-acid aminotransferase</fullName>
        <shortName evidence="17">BCAT</shortName>
        <ecNumber evidence="17">2.6.1.42</ecNumber>
    </recommendedName>
</protein>
<comment type="pathway">
    <text evidence="3 17">Amino-acid biosynthesis; L-isoleucine biosynthesis; L-isoleucine from 2-oxobutanoate: step 4/4.</text>
</comment>
<dbReference type="InterPro" id="IPR018300">
    <property type="entry name" value="Aminotrans_IV_CS"/>
</dbReference>
<evidence type="ECO:0000256" key="17">
    <source>
        <dbReference type="RuleBase" id="RU364094"/>
    </source>
</evidence>
<comment type="catalytic activity">
    <reaction evidence="14 17">
        <text>L-leucine + 2-oxoglutarate = 4-methyl-2-oxopentanoate + L-glutamate</text>
        <dbReference type="Rhea" id="RHEA:18321"/>
        <dbReference type="ChEBI" id="CHEBI:16810"/>
        <dbReference type="ChEBI" id="CHEBI:17865"/>
        <dbReference type="ChEBI" id="CHEBI:29985"/>
        <dbReference type="ChEBI" id="CHEBI:57427"/>
        <dbReference type="EC" id="2.6.1.42"/>
    </reaction>
</comment>
<keyword evidence="10 16" id="KW-0663">Pyridoxal phosphate</keyword>
<dbReference type="Gene3D" id="3.30.470.10">
    <property type="match status" value="1"/>
</dbReference>
<dbReference type="PROSITE" id="PS00770">
    <property type="entry name" value="AA_TRANSFER_CLASS_4"/>
    <property type="match status" value="1"/>
</dbReference>
<evidence type="ECO:0000256" key="7">
    <source>
        <dbReference type="ARBA" id="ARBA00022576"/>
    </source>
</evidence>
<reference evidence="18" key="1">
    <citation type="journal article" date="2016" name="Front. Microbiol.">
        <title>Genome Sequence of the Piezophilic, Mesophilic Sulfate-Reducing Bacterium Desulfovibrio indicus J2T.</title>
        <authorList>
            <person name="Cao J."/>
            <person name="Maignien L."/>
            <person name="Shao Z."/>
            <person name="Alain K."/>
            <person name="Jebbar M."/>
        </authorList>
    </citation>
    <scope>NUCLEOTIDE SEQUENCE</scope>
    <source>
        <strain evidence="18">DSM 16372</strain>
    </source>
</reference>
<evidence type="ECO:0000313" key="19">
    <source>
        <dbReference type="Proteomes" id="UP001055247"/>
    </source>
</evidence>
<dbReference type="Proteomes" id="UP001055247">
    <property type="component" value="Unassembled WGS sequence"/>
</dbReference>
<evidence type="ECO:0000256" key="14">
    <source>
        <dbReference type="ARBA" id="ARBA00049229"/>
    </source>
</evidence>
<dbReference type="FunFam" id="3.20.10.10:FF:000002">
    <property type="entry name" value="D-alanine aminotransferase"/>
    <property type="match status" value="1"/>
</dbReference>
<name>A0AAV4ZLX5_9HYPH</name>
<comment type="pathway">
    <text evidence="5 17">Amino-acid biosynthesis; L-leucine biosynthesis; L-leucine from 3-methyl-2-oxobutanoate: step 4/4.</text>
</comment>
<evidence type="ECO:0000256" key="8">
    <source>
        <dbReference type="ARBA" id="ARBA00022605"/>
    </source>
</evidence>
<dbReference type="GO" id="GO:0009082">
    <property type="term" value="P:branched-chain amino acid biosynthetic process"/>
    <property type="evidence" value="ECO:0007669"/>
    <property type="project" value="UniProtKB-KW"/>
</dbReference>
<gene>
    <name evidence="17 18" type="primary">ilvE</name>
    <name evidence="18" type="ORF">BHAOGJBA_2347</name>
</gene>
<keyword evidence="19" id="KW-1185">Reference proteome</keyword>
<accession>A0AAV4ZLX5</accession>
<dbReference type="AlphaFoldDB" id="A0AAV4ZLX5"/>
<proteinExistence type="inferred from homology"/>
<keyword evidence="8 17" id="KW-0028">Amino-acid biosynthesis</keyword>
<evidence type="ECO:0000256" key="16">
    <source>
        <dbReference type="RuleBase" id="RU004516"/>
    </source>
</evidence>
<comment type="cofactor">
    <cofactor evidence="1 16">
        <name>pyridoxal 5'-phosphate</name>
        <dbReference type="ChEBI" id="CHEBI:597326"/>
    </cofactor>
</comment>
<dbReference type="GO" id="GO:0008652">
    <property type="term" value="P:amino acid biosynthetic process"/>
    <property type="evidence" value="ECO:0007669"/>
    <property type="project" value="UniProtKB-KW"/>
</dbReference>
<dbReference type="InterPro" id="IPR050571">
    <property type="entry name" value="Class-IV_PLP-Dep_Aminotrnsfr"/>
</dbReference>
<dbReference type="InterPro" id="IPR043132">
    <property type="entry name" value="BCAT-like_C"/>
</dbReference>
<comment type="pathway">
    <text evidence="4 17">Amino-acid biosynthesis; L-valine biosynthesis; L-valine from pyruvate: step 4/4.</text>
</comment>
<evidence type="ECO:0000256" key="4">
    <source>
        <dbReference type="ARBA" id="ARBA00004931"/>
    </source>
</evidence>
<evidence type="ECO:0000256" key="11">
    <source>
        <dbReference type="ARBA" id="ARBA00023304"/>
    </source>
</evidence>
<evidence type="ECO:0000256" key="10">
    <source>
        <dbReference type="ARBA" id="ARBA00022898"/>
    </source>
</evidence>
<comment type="function">
    <text evidence="2 17">Acts on leucine, isoleucine and valine.</text>
</comment>
<evidence type="ECO:0000256" key="12">
    <source>
        <dbReference type="ARBA" id="ARBA00048212"/>
    </source>
</evidence>
<dbReference type="InterPro" id="IPR001544">
    <property type="entry name" value="Aminotrans_IV"/>
</dbReference>
<keyword evidence="7 17" id="KW-0032">Aminotransferase</keyword>
<dbReference type="InterPro" id="IPR036038">
    <property type="entry name" value="Aminotransferase-like"/>
</dbReference>
<dbReference type="EMBL" id="BPQO01000008">
    <property type="protein sequence ID" value="GJD88826.1"/>
    <property type="molecule type" value="Genomic_DNA"/>
</dbReference>
<dbReference type="PANTHER" id="PTHR42743">
    <property type="entry name" value="AMINO-ACID AMINOTRANSFERASE"/>
    <property type="match status" value="1"/>
</dbReference>
<dbReference type="NCBIfam" id="NF005146">
    <property type="entry name" value="PRK06606.1"/>
    <property type="match status" value="1"/>
</dbReference>
<comment type="caution">
    <text evidence="18">The sequence shown here is derived from an EMBL/GenBank/DDBJ whole genome shotgun (WGS) entry which is preliminary data.</text>
</comment>